<feature type="compositionally biased region" description="Polar residues" evidence="3">
    <location>
        <begin position="8"/>
        <end position="17"/>
    </location>
</feature>
<evidence type="ECO:0000259" key="4">
    <source>
        <dbReference type="PROSITE" id="PS51459"/>
    </source>
</evidence>
<dbReference type="PROSITE" id="PS51459">
    <property type="entry name" value="FIDO"/>
    <property type="match status" value="1"/>
</dbReference>
<dbReference type="Gene3D" id="1.10.3290.10">
    <property type="entry name" value="Fido-like domain"/>
    <property type="match status" value="1"/>
</dbReference>
<dbReference type="PANTHER" id="PTHR13504">
    <property type="entry name" value="FIDO DOMAIN-CONTAINING PROTEIN DDB_G0283145"/>
    <property type="match status" value="1"/>
</dbReference>
<dbReference type="GO" id="GO:0005524">
    <property type="term" value="F:ATP binding"/>
    <property type="evidence" value="ECO:0007669"/>
    <property type="project" value="UniProtKB-KW"/>
</dbReference>
<name>A0A399JAA0_9MICC</name>
<feature type="region of interest" description="Disordered" evidence="3">
    <location>
        <begin position="1"/>
        <end position="21"/>
    </location>
</feature>
<dbReference type="InterPro" id="IPR003812">
    <property type="entry name" value="Fido"/>
</dbReference>
<dbReference type="Pfam" id="PF13784">
    <property type="entry name" value="Fic_N"/>
    <property type="match status" value="1"/>
</dbReference>
<dbReference type="SUPFAM" id="SSF140931">
    <property type="entry name" value="Fic-like"/>
    <property type="match status" value="1"/>
</dbReference>
<evidence type="ECO:0000313" key="6">
    <source>
        <dbReference type="Proteomes" id="UP000265419"/>
    </source>
</evidence>
<gene>
    <name evidence="5" type="ORF">DWB68_07170</name>
</gene>
<dbReference type="Pfam" id="PF02661">
    <property type="entry name" value="Fic"/>
    <property type="match status" value="1"/>
</dbReference>
<keyword evidence="2" id="KW-0547">Nucleotide-binding</keyword>
<evidence type="ECO:0000256" key="3">
    <source>
        <dbReference type="SAM" id="MobiDB-lite"/>
    </source>
</evidence>
<dbReference type="RefSeq" id="WP_119424463.1">
    <property type="nucleotide sequence ID" value="NZ_QQXK01000011.1"/>
</dbReference>
<dbReference type="EMBL" id="QQXK01000011">
    <property type="protein sequence ID" value="RII42521.1"/>
    <property type="molecule type" value="Genomic_DNA"/>
</dbReference>
<dbReference type="InterPro" id="IPR036597">
    <property type="entry name" value="Fido-like_dom_sf"/>
</dbReference>
<evidence type="ECO:0000313" key="5">
    <source>
        <dbReference type="EMBL" id="RII42521.1"/>
    </source>
</evidence>
<accession>A0A399JAA0</accession>
<feature type="domain" description="Fido" evidence="4">
    <location>
        <begin position="135"/>
        <end position="283"/>
    </location>
</feature>
<dbReference type="AlphaFoldDB" id="A0A399JAA0"/>
<keyword evidence="2" id="KW-0067">ATP-binding</keyword>
<proteinExistence type="predicted"/>
<dbReference type="InterPro" id="IPR025758">
    <property type="entry name" value="Fic/DOC_N"/>
</dbReference>
<organism evidence="5 6">
    <name type="scientific">Galactobacter valiniphilus</name>
    <dbReference type="NCBI Taxonomy" id="2676122"/>
    <lineage>
        <taxon>Bacteria</taxon>
        <taxon>Bacillati</taxon>
        <taxon>Actinomycetota</taxon>
        <taxon>Actinomycetes</taxon>
        <taxon>Micrococcales</taxon>
        <taxon>Micrococcaceae</taxon>
        <taxon>Galactobacter</taxon>
    </lineage>
</organism>
<evidence type="ECO:0000256" key="1">
    <source>
        <dbReference type="PIRSR" id="PIRSR640198-1"/>
    </source>
</evidence>
<dbReference type="Proteomes" id="UP000265419">
    <property type="component" value="Unassembled WGS sequence"/>
</dbReference>
<evidence type="ECO:0000256" key="2">
    <source>
        <dbReference type="PIRSR" id="PIRSR640198-2"/>
    </source>
</evidence>
<reference evidence="5 6" key="1">
    <citation type="submission" date="2018-07" db="EMBL/GenBank/DDBJ databases">
        <title>Arthrobacter sp. nov., isolated from raw cow's milk with high bacterial count.</title>
        <authorList>
            <person name="Hahne J."/>
            <person name="Isele D."/>
            <person name="Lipski A."/>
        </authorList>
    </citation>
    <scope>NUCLEOTIDE SEQUENCE [LARGE SCALE GENOMIC DNA]</scope>
    <source>
        <strain evidence="5 6">JZ R-35</strain>
    </source>
</reference>
<comment type="caution">
    <text evidence="5">The sequence shown here is derived from an EMBL/GenBank/DDBJ whole genome shotgun (WGS) entry which is preliminary data.</text>
</comment>
<keyword evidence="6" id="KW-1185">Reference proteome</keyword>
<protein>
    <submittedName>
        <fullName evidence="5">Fic family protein</fullName>
    </submittedName>
</protein>
<feature type="active site" evidence="1">
    <location>
        <position position="220"/>
    </location>
</feature>
<dbReference type="PANTHER" id="PTHR13504:SF38">
    <property type="entry name" value="FIDO DOMAIN-CONTAINING PROTEIN"/>
    <property type="match status" value="1"/>
</dbReference>
<sequence length="413" mass="43879">MAWPAHRSTPQSWSSTARGPREDRMFTQFEASLPPKIAGLEWIAPADSAGLLERAAVELARLDVVAGQILSPLSSFLLRNEAQSSSKIERVFTSQDELAKAALGLKSSAGATETLAAAEAIEDLIASSSTGNPASAPALNSAHHRLMRHDLLDAKHAGAWRTMQNWIGGSDHSPRGAVHVPPPAEDVADYMADLEAFVARSDLPALAQAALAHAQFESIHPYTDGNGRIGRALINAILRKRGITVSTIVPVASAFAAKREWYFALVNEYRTGDVDLFVDFLAASALLAASEALVSADRLRQLPEVWTAAAPSRAGSAASTLVGSLLAHPLVTAESAARIAGVSDLAARTAISTLERAGVLRSISDRKRDRAWAAGDVLDEAESLVGRIAEQPQRLLTPRVETFLKTQGLLATS</sequence>
<feature type="binding site" evidence="2">
    <location>
        <begin position="224"/>
        <end position="231"/>
    </location>
    <ligand>
        <name>ATP</name>
        <dbReference type="ChEBI" id="CHEBI:30616"/>
    </ligand>
</feature>
<dbReference type="InterPro" id="IPR040198">
    <property type="entry name" value="Fido_containing"/>
</dbReference>